<dbReference type="PATRIC" id="fig|505341.3.peg.1424"/>
<keyword evidence="2" id="KW-0408">Iron</keyword>
<dbReference type="InterPro" id="IPR011051">
    <property type="entry name" value="RmlC_Cupin_sf"/>
</dbReference>
<dbReference type="Pfam" id="PF17954">
    <property type="entry name" value="Pirin_C_2"/>
    <property type="match status" value="1"/>
</dbReference>
<dbReference type="Proteomes" id="UP000092649">
    <property type="component" value="Unassembled WGS sequence"/>
</dbReference>
<dbReference type="CDD" id="cd02910">
    <property type="entry name" value="cupin_Yhhw_N"/>
    <property type="match status" value="1"/>
</dbReference>
<organism evidence="6 7">
    <name type="scientific">Gallibacterium salpingitidis</name>
    <dbReference type="NCBI Taxonomy" id="505341"/>
    <lineage>
        <taxon>Bacteria</taxon>
        <taxon>Pseudomonadati</taxon>
        <taxon>Pseudomonadota</taxon>
        <taxon>Gammaproteobacteria</taxon>
        <taxon>Pasteurellales</taxon>
        <taxon>Pasteurellaceae</taxon>
        <taxon>Gallibacterium</taxon>
    </lineage>
</organism>
<feature type="binding site" evidence="2">
    <location>
        <position position="97"/>
    </location>
    <ligand>
        <name>Fe cation</name>
        <dbReference type="ChEBI" id="CHEBI:24875"/>
    </ligand>
</feature>
<evidence type="ECO:0000256" key="2">
    <source>
        <dbReference type="PIRSR" id="PIRSR006232-1"/>
    </source>
</evidence>
<dbReference type="Pfam" id="PF02678">
    <property type="entry name" value="Pirin"/>
    <property type="match status" value="1"/>
</dbReference>
<accession>A0A1A7NTF6</accession>
<evidence type="ECO:0000259" key="5">
    <source>
        <dbReference type="Pfam" id="PF17954"/>
    </source>
</evidence>
<gene>
    <name evidence="6" type="ORF">QS62_07065</name>
</gene>
<comment type="caution">
    <text evidence="6">The sequence shown here is derived from an EMBL/GenBank/DDBJ whole genome shotgun (WGS) entry which is preliminary data.</text>
</comment>
<dbReference type="EMBL" id="JTJL01000037">
    <property type="protein sequence ID" value="OBW93512.1"/>
    <property type="molecule type" value="Genomic_DNA"/>
</dbReference>
<sequence length="223" mass="25559">MSGKGHIQHGWLDTYHTFSFADYYDPRFMGFSHLRVINEDRIKSGKGFGTHPHRNMEILTYVLAGTVAHKDSMGNIEQLNAGEFQIMSAGSGITHSEFNPSQTDELHLYQIWIEPNKMNITPRYAQKAFPDKEGATLILAPEPEGNAFKVYQDMKLWRYQYSIPTKEILKLTENRHYWLQVVRGDMVINETEVSVGDGIAITGETQLSLMIKEKVEFLLFDLV</sequence>
<feature type="binding site" evidence="2">
    <location>
        <position position="53"/>
    </location>
    <ligand>
        <name>Fe cation</name>
        <dbReference type="ChEBI" id="CHEBI:24875"/>
    </ligand>
</feature>
<dbReference type="OrthoDB" id="9780903at2"/>
<comment type="similarity">
    <text evidence="1 3">Belongs to the pirin family.</text>
</comment>
<dbReference type="SUPFAM" id="SSF51182">
    <property type="entry name" value="RmlC-like cupins"/>
    <property type="match status" value="1"/>
</dbReference>
<reference evidence="6 7" key="1">
    <citation type="submission" date="2014-11" db="EMBL/GenBank/DDBJ databases">
        <title>Pan-genome of Gallibacterium spp.</title>
        <authorList>
            <person name="Kudirkiene E."/>
            <person name="Bojesen A.M."/>
        </authorList>
    </citation>
    <scope>NUCLEOTIDE SEQUENCE [LARGE SCALE GENOMIC DNA]</scope>
    <source>
        <strain evidence="6 7">F150</strain>
    </source>
</reference>
<dbReference type="PIRSF" id="PIRSF006232">
    <property type="entry name" value="Pirin"/>
    <property type="match status" value="1"/>
</dbReference>
<dbReference type="Gene3D" id="2.60.120.10">
    <property type="entry name" value="Jelly Rolls"/>
    <property type="match status" value="2"/>
</dbReference>
<dbReference type="GO" id="GO:0046872">
    <property type="term" value="F:metal ion binding"/>
    <property type="evidence" value="ECO:0007669"/>
    <property type="project" value="UniProtKB-KW"/>
</dbReference>
<feature type="domain" description="Quercetin 2,3-dioxygenase C-terminal cupin" evidence="5">
    <location>
        <begin position="137"/>
        <end position="222"/>
    </location>
</feature>
<dbReference type="FunFam" id="2.60.120.10:FF:000021">
    <property type="entry name" value="Quercetin 2,3-dioxygenase"/>
    <property type="match status" value="1"/>
</dbReference>
<dbReference type="InterPro" id="IPR041602">
    <property type="entry name" value="Quercetinase_C"/>
</dbReference>
<protein>
    <submittedName>
        <fullName evidence="6">Quercetin 2,3-dioxygenase</fullName>
    </submittedName>
</protein>
<name>A0A1A7NTF6_9PAST</name>
<dbReference type="InterPro" id="IPR012093">
    <property type="entry name" value="Pirin"/>
</dbReference>
<evidence type="ECO:0000256" key="1">
    <source>
        <dbReference type="ARBA" id="ARBA00008416"/>
    </source>
</evidence>
<dbReference type="PANTHER" id="PTHR43212:SF3">
    <property type="entry name" value="QUERCETIN 2,3-DIOXYGENASE"/>
    <property type="match status" value="1"/>
</dbReference>
<feature type="binding site" evidence="2">
    <location>
        <position position="95"/>
    </location>
    <ligand>
        <name>Fe cation</name>
        <dbReference type="ChEBI" id="CHEBI:24875"/>
    </ligand>
</feature>
<feature type="domain" description="Pirin N-terminal" evidence="4">
    <location>
        <begin position="8"/>
        <end position="113"/>
    </location>
</feature>
<dbReference type="PANTHER" id="PTHR43212">
    <property type="entry name" value="QUERCETIN 2,3-DIOXYGENASE"/>
    <property type="match status" value="1"/>
</dbReference>
<keyword evidence="7" id="KW-1185">Reference proteome</keyword>
<dbReference type="GO" id="GO:0051213">
    <property type="term" value="F:dioxygenase activity"/>
    <property type="evidence" value="ECO:0007669"/>
    <property type="project" value="UniProtKB-KW"/>
</dbReference>
<dbReference type="RefSeq" id="WP_066108012.1">
    <property type="nucleotide sequence ID" value="NZ_JTJL01000037.1"/>
</dbReference>
<keyword evidence="6" id="KW-0560">Oxidoreductase</keyword>
<comment type="cofactor">
    <cofactor evidence="2">
        <name>Fe cation</name>
        <dbReference type="ChEBI" id="CHEBI:24875"/>
    </cofactor>
    <text evidence="2">Binds 1 Fe cation per subunit.</text>
</comment>
<dbReference type="InterPro" id="IPR014710">
    <property type="entry name" value="RmlC-like_jellyroll"/>
</dbReference>
<feature type="binding site" evidence="2">
    <location>
        <position position="51"/>
    </location>
    <ligand>
        <name>Fe cation</name>
        <dbReference type="ChEBI" id="CHEBI:24875"/>
    </ligand>
</feature>
<dbReference type="AlphaFoldDB" id="A0A1A7NTF6"/>
<keyword evidence="6" id="KW-0223">Dioxygenase</keyword>
<dbReference type="InterPro" id="IPR003829">
    <property type="entry name" value="Pirin_N_dom"/>
</dbReference>
<keyword evidence="2" id="KW-0479">Metal-binding</keyword>
<evidence type="ECO:0000313" key="6">
    <source>
        <dbReference type="EMBL" id="OBW93512.1"/>
    </source>
</evidence>
<evidence type="ECO:0000313" key="7">
    <source>
        <dbReference type="Proteomes" id="UP000092649"/>
    </source>
</evidence>
<evidence type="ECO:0000259" key="4">
    <source>
        <dbReference type="Pfam" id="PF02678"/>
    </source>
</evidence>
<proteinExistence type="inferred from homology"/>
<evidence type="ECO:0000256" key="3">
    <source>
        <dbReference type="RuleBase" id="RU003457"/>
    </source>
</evidence>